<name>A0A6G1JAG8_9PLEO</name>
<accession>A0A6G1JAG8</accession>
<sequence>MHPLNLFLIAFFLALTRATAVPKRICENDEVSPRFPCENPNFEALELSRGSGDRYYQCCERYGVYLARIEQVSIEELENSIRQW</sequence>
<evidence type="ECO:0000256" key="1">
    <source>
        <dbReference type="SAM" id="SignalP"/>
    </source>
</evidence>
<feature type="chain" id="PRO_5026191232" evidence="1">
    <location>
        <begin position="21"/>
        <end position="84"/>
    </location>
</feature>
<protein>
    <submittedName>
        <fullName evidence="2">Uncharacterized protein</fullName>
    </submittedName>
</protein>
<dbReference type="AlphaFoldDB" id="A0A6G1JAG8"/>
<feature type="signal peptide" evidence="1">
    <location>
        <begin position="1"/>
        <end position="20"/>
    </location>
</feature>
<proteinExistence type="predicted"/>
<evidence type="ECO:0000313" key="2">
    <source>
        <dbReference type="EMBL" id="KAF2687526.1"/>
    </source>
</evidence>
<organism evidence="2 3">
    <name type="scientific">Lentithecium fluviatile CBS 122367</name>
    <dbReference type="NCBI Taxonomy" id="1168545"/>
    <lineage>
        <taxon>Eukaryota</taxon>
        <taxon>Fungi</taxon>
        <taxon>Dikarya</taxon>
        <taxon>Ascomycota</taxon>
        <taxon>Pezizomycotina</taxon>
        <taxon>Dothideomycetes</taxon>
        <taxon>Pleosporomycetidae</taxon>
        <taxon>Pleosporales</taxon>
        <taxon>Massarineae</taxon>
        <taxon>Lentitheciaceae</taxon>
        <taxon>Lentithecium</taxon>
    </lineage>
</organism>
<gene>
    <name evidence="2" type="ORF">K458DRAFT_386344</name>
</gene>
<dbReference type="EMBL" id="MU005575">
    <property type="protein sequence ID" value="KAF2687526.1"/>
    <property type="molecule type" value="Genomic_DNA"/>
</dbReference>
<evidence type="ECO:0000313" key="3">
    <source>
        <dbReference type="Proteomes" id="UP000799291"/>
    </source>
</evidence>
<reference evidence="2" key="1">
    <citation type="journal article" date="2020" name="Stud. Mycol.">
        <title>101 Dothideomycetes genomes: a test case for predicting lifestyles and emergence of pathogens.</title>
        <authorList>
            <person name="Haridas S."/>
            <person name="Albert R."/>
            <person name="Binder M."/>
            <person name="Bloem J."/>
            <person name="Labutti K."/>
            <person name="Salamov A."/>
            <person name="Andreopoulos B."/>
            <person name="Baker S."/>
            <person name="Barry K."/>
            <person name="Bills G."/>
            <person name="Bluhm B."/>
            <person name="Cannon C."/>
            <person name="Castanera R."/>
            <person name="Culley D."/>
            <person name="Daum C."/>
            <person name="Ezra D."/>
            <person name="Gonzalez J."/>
            <person name="Henrissat B."/>
            <person name="Kuo A."/>
            <person name="Liang C."/>
            <person name="Lipzen A."/>
            <person name="Lutzoni F."/>
            <person name="Magnuson J."/>
            <person name="Mondo S."/>
            <person name="Nolan M."/>
            <person name="Ohm R."/>
            <person name="Pangilinan J."/>
            <person name="Park H.-J."/>
            <person name="Ramirez L."/>
            <person name="Alfaro M."/>
            <person name="Sun H."/>
            <person name="Tritt A."/>
            <person name="Yoshinaga Y."/>
            <person name="Zwiers L.-H."/>
            <person name="Turgeon B."/>
            <person name="Goodwin S."/>
            <person name="Spatafora J."/>
            <person name="Crous P."/>
            <person name="Grigoriev I."/>
        </authorList>
    </citation>
    <scope>NUCLEOTIDE SEQUENCE</scope>
    <source>
        <strain evidence="2">CBS 122367</strain>
    </source>
</reference>
<keyword evidence="1" id="KW-0732">Signal</keyword>
<dbReference type="Proteomes" id="UP000799291">
    <property type="component" value="Unassembled WGS sequence"/>
</dbReference>
<keyword evidence="3" id="KW-1185">Reference proteome</keyword>